<evidence type="ECO:0000313" key="1">
    <source>
        <dbReference type="EMBL" id="KAL0266761.1"/>
    </source>
</evidence>
<protein>
    <submittedName>
        <fullName evidence="1">Uncharacterized protein</fullName>
    </submittedName>
</protein>
<sequence length="81" mass="8964">MSFISFFKASVTRRCCFTVVSPLNSTLSTFTSYISPQPLDMSTTSMVFAKGNFFSNNFLICLISGDSITLKVPKFLMGLNL</sequence>
<organism evidence="1">
    <name type="scientific">Menopon gallinae</name>
    <name type="common">poultry shaft louse</name>
    <dbReference type="NCBI Taxonomy" id="328185"/>
    <lineage>
        <taxon>Eukaryota</taxon>
        <taxon>Metazoa</taxon>
        <taxon>Ecdysozoa</taxon>
        <taxon>Arthropoda</taxon>
        <taxon>Hexapoda</taxon>
        <taxon>Insecta</taxon>
        <taxon>Pterygota</taxon>
        <taxon>Neoptera</taxon>
        <taxon>Paraneoptera</taxon>
        <taxon>Psocodea</taxon>
        <taxon>Troctomorpha</taxon>
        <taxon>Phthiraptera</taxon>
        <taxon>Amblycera</taxon>
        <taxon>Menoponidae</taxon>
        <taxon>Menopon</taxon>
    </lineage>
</organism>
<gene>
    <name evidence="1" type="ORF">PYX00_009212</name>
</gene>
<name>A0AAW2HAD7_9NEOP</name>
<comment type="caution">
    <text evidence="1">The sequence shown here is derived from an EMBL/GenBank/DDBJ whole genome shotgun (WGS) entry which is preliminary data.</text>
</comment>
<dbReference type="AlphaFoldDB" id="A0AAW2HAD7"/>
<reference evidence="1" key="1">
    <citation type="journal article" date="2024" name="Gigascience">
        <title>Chromosome-level genome of the poultry shaft louse Menopon gallinae provides insight into the host-switching and adaptive evolution of parasitic lice.</title>
        <authorList>
            <person name="Xu Y."/>
            <person name="Ma L."/>
            <person name="Liu S."/>
            <person name="Liang Y."/>
            <person name="Liu Q."/>
            <person name="He Z."/>
            <person name="Tian L."/>
            <person name="Duan Y."/>
            <person name="Cai W."/>
            <person name="Li H."/>
            <person name="Song F."/>
        </authorList>
    </citation>
    <scope>NUCLEOTIDE SEQUENCE</scope>
    <source>
        <strain evidence="1">Cailab_2023a</strain>
    </source>
</reference>
<dbReference type="EMBL" id="JARGDH010000005">
    <property type="protein sequence ID" value="KAL0266761.1"/>
    <property type="molecule type" value="Genomic_DNA"/>
</dbReference>
<proteinExistence type="predicted"/>
<accession>A0AAW2HAD7</accession>